<evidence type="ECO:0000259" key="4">
    <source>
        <dbReference type="PROSITE" id="PS50110"/>
    </source>
</evidence>
<protein>
    <submittedName>
        <fullName evidence="6">Response regulator transcription factor</fullName>
    </submittedName>
</protein>
<accession>A0ABR8JVZ7</accession>
<name>A0ABR8JVZ7_9BACT</name>
<dbReference type="EMBL" id="JACXAC010000006">
    <property type="protein sequence ID" value="MBD2724131.1"/>
    <property type="molecule type" value="Genomic_DNA"/>
</dbReference>
<dbReference type="InterPro" id="IPR011006">
    <property type="entry name" value="CheY-like_superfamily"/>
</dbReference>
<dbReference type="PROSITE" id="PS51755">
    <property type="entry name" value="OMPR_PHOB"/>
    <property type="match status" value="1"/>
</dbReference>
<feature type="DNA-binding region" description="OmpR/PhoB-type" evidence="3">
    <location>
        <begin position="125"/>
        <end position="225"/>
    </location>
</feature>
<evidence type="ECO:0000313" key="7">
    <source>
        <dbReference type="Proteomes" id="UP000606003"/>
    </source>
</evidence>
<feature type="domain" description="Response regulatory" evidence="4">
    <location>
        <begin position="2"/>
        <end position="117"/>
    </location>
</feature>
<sequence>MTALLIEPDEGPRQALRAFLHQAQYRFDVAKTFTEGAARLAGQPYDFVLLAQALPDGDGLHLLPVALRHEDHFTSCILFTATDAVEERLQGFALGADECLAKPVSVAELERRMRVIVRQRVGLKRPAIHFGKGFVLDLAARRLCHGSQPVHLSRKQFDVLHLLLQRRGQAVTRQELSAHIGRHPHDHQENSNYIDVHIMNVRRALAPYAPADFLETVNGIGYRAA</sequence>
<comment type="caution">
    <text evidence="2">Lacks conserved residue(s) required for the propagation of feature annotation.</text>
</comment>
<comment type="caution">
    <text evidence="6">The sequence shown here is derived from an EMBL/GenBank/DDBJ whole genome shotgun (WGS) entry which is preliminary data.</text>
</comment>
<dbReference type="Gene3D" id="3.40.50.2300">
    <property type="match status" value="1"/>
</dbReference>
<dbReference type="RefSeq" id="WP_190927591.1">
    <property type="nucleotide sequence ID" value="NZ_JACXAC010000006.1"/>
</dbReference>
<evidence type="ECO:0000256" key="1">
    <source>
        <dbReference type="ARBA" id="ARBA00023125"/>
    </source>
</evidence>
<evidence type="ECO:0000259" key="5">
    <source>
        <dbReference type="PROSITE" id="PS51755"/>
    </source>
</evidence>
<dbReference type="InterPro" id="IPR039420">
    <property type="entry name" value="WalR-like"/>
</dbReference>
<dbReference type="Gene3D" id="1.10.10.10">
    <property type="entry name" value="Winged helix-like DNA-binding domain superfamily/Winged helix DNA-binding domain"/>
    <property type="match status" value="1"/>
</dbReference>
<proteinExistence type="predicted"/>
<organism evidence="6 7">
    <name type="scientific">Hymenobacter armeniacus</name>
    <dbReference type="NCBI Taxonomy" id="2771358"/>
    <lineage>
        <taxon>Bacteria</taxon>
        <taxon>Pseudomonadati</taxon>
        <taxon>Bacteroidota</taxon>
        <taxon>Cytophagia</taxon>
        <taxon>Cytophagales</taxon>
        <taxon>Hymenobacteraceae</taxon>
        <taxon>Hymenobacter</taxon>
    </lineage>
</organism>
<keyword evidence="7" id="KW-1185">Reference proteome</keyword>
<dbReference type="SUPFAM" id="SSF52172">
    <property type="entry name" value="CheY-like"/>
    <property type="match status" value="1"/>
</dbReference>
<evidence type="ECO:0000313" key="6">
    <source>
        <dbReference type="EMBL" id="MBD2724131.1"/>
    </source>
</evidence>
<dbReference type="Pfam" id="PF00486">
    <property type="entry name" value="Trans_reg_C"/>
    <property type="match status" value="1"/>
</dbReference>
<gene>
    <name evidence="6" type="ORF">IC234_18535</name>
</gene>
<dbReference type="PANTHER" id="PTHR48111:SF36">
    <property type="entry name" value="TRANSCRIPTIONAL REGULATORY PROTEIN CUTR"/>
    <property type="match status" value="1"/>
</dbReference>
<dbReference type="InterPro" id="IPR001867">
    <property type="entry name" value="OmpR/PhoB-type_DNA-bd"/>
</dbReference>
<dbReference type="CDD" id="cd00383">
    <property type="entry name" value="trans_reg_C"/>
    <property type="match status" value="1"/>
</dbReference>
<dbReference type="PROSITE" id="PS50110">
    <property type="entry name" value="RESPONSE_REGULATORY"/>
    <property type="match status" value="1"/>
</dbReference>
<evidence type="ECO:0000256" key="3">
    <source>
        <dbReference type="PROSITE-ProRule" id="PRU01091"/>
    </source>
</evidence>
<dbReference type="Pfam" id="PF00072">
    <property type="entry name" value="Response_reg"/>
    <property type="match status" value="1"/>
</dbReference>
<dbReference type="PANTHER" id="PTHR48111">
    <property type="entry name" value="REGULATOR OF RPOS"/>
    <property type="match status" value="1"/>
</dbReference>
<dbReference type="InterPro" id="IPR036388">
    <property type="entry name" value="WH-like_DNA-bd_sf"/>
</dbReference>
<evidence type="ECO:0000256" key="2">
    <source>
        <dbReference type="PROSITE-ProRule" id="PRU00169"/>
    </source>
</evidence>
<reference evidence="6 7" key="1">
    <citation type="submission" date="2020-09" db="EMBL/GenBank/DDBJ databases">
        <authorList>
            <person name="Kim M.K."/>
        </authorList>
    </citation>
    <scope>NUCLEOTIDE SEQUENCE [LARGE SCALE GENOMIC DNA]</scope>
    <source>
        <strain evidence="6 7">BT189</strain>
    </source>
</reference>
<dbReference type="Proteomes" id="UP000606003">
    <property type="component" value="Unassembled WGS sequence"/>
</dbReference>
<dbReference type="SMART" id="SM00448">
    <property type="entry name" value="REC"/>
    <property type="match status" value="1"/>
</dbReference>
<dbReference type="SMART" id="SM00862">
    <property type="entry name" value="Trans_reg_C"/>
    <property type="match status" value="1"/>
</dbReference>
<feature type="domain" description="OmpR/PhoB-type" evidence="5">
    <location>
        <begin position="125"/>
        <end position="225"/>
    </location>
</feature>
<dbReference type="InterPro" id="IPR001789">
    <property type="entry name" value="Sig_transdc_resp-reg_receiver"/>
</dbReference>
<keyword evidence="1 3" id="KW-0238">DNA-binding</keyword>